<name>I1CYI3_9PSEU</name>
<evidence type="ECO:0000313" key="1">
    <source>
        <dbReference type="EMBL" id="EIE97757.1"/>
    </source>
</evidence>
<dbReference type="OrthoDB" id="3557002at2"/>
<organism evidence="1 2">
    <name type="scientific">Saccharomonospora glauca K62</name>
    <dbReference type="NCBI Taxonomy" id="928724"/>
    <lineage>
        <taxon>Bacteria</taxon>
        <taxon>Bacillati</taxon>
        <taxon>Actinomycetota</taxon>
        <taxon>Actinomycetes</taxon>
        <taxon>Pseudonocardiales</taxon>
        <taxon>Pseudonocardiaceae</taxon>
        <taxon>Saccharomonospora</taxon>
    </lineage>
</organism>
<dbReference type="RefSeq" id="WP_005461892.1">
    <property type="nucleotide sequence ID" value="NZ_CM001484.1"/>
</dbReference>
<sequence length="83" mass="8972">MTLNCRNGIAGTPLSRMVDVVRGRRHVLVPRDAQQSRATAKVNAVSVLVAVDSVAAVDAAFRRMTAVLPKQFWVPLCPQESAT</sequence>
<accession>I1CYI3</accession>
<keyword evidence="2" id="KW-1185">Reference proteome</keyword>
<reference evidence="2" key="2">
    <citation type="submission" date="2012-01" db="EMBL/GenBank/DDBJ databases">
        <title>Noncontiguous Finished sequence of chromosome of Saccharomonospora glauca K62.</title>
        <authorList>
            <consortium name="US DOE Joint Genome Institute"/>
            <person name="Lucas S."/>
            <person name="Han J."/>
            <person name="Lapidus A."/>
            <person name="Cheng J.-F."/>
            <person name="Goodwin L."/>
            <person name="Pitluck S."/>
            <person name="Peters L."/>
            <person name="Mikhailova N."/>
            <person name="Held B."/>
            <person name="Detter J.C."/>
            <person name="Han C."/>
            <person name="Tapia R."/>
            <person name="Land M."/>
            <person name="Hauser L."/>
            <person name="Kyrpides N."/>
            <person name="Ivanova N."/>
            <person name="Pagani I."/>
            <person name="Brambilla E.-M."/>
            <person name="Klenk H.-P."/>
            <person name="Woyke T."/>
        </authorList>
    </citation>
    <scope>NUCLEOTIDE SEQUENCE [LARGE SCALE GENOMIC DNA]</scope>
    <source>
        <strain evidence="2">K62</strain>
    </source>
</reference>
<dbReference type="Proteomes" id="UP000005087">
    <property type="component" value="Chromosome"/>
</dbReference>
<dbReference type="HOGENOM" id="CLU_174822_0_0_11"/>
<reference evidence="1 2" key="1">
    <citation type="submission" date="2011-09" db="EMBL/GenBank/DDBJ databases">
        <authorList>
            <consortium name="US DOE Joint Genome Institute (JGI-PGF)"/>
            <person name="Lucas S."/>
            <person name="Han J."/>
            <person name="Lapidus A."/>
            <person name="Cheng J.-F."/>
            <person name="Goodwin L."/>
            <person name="Pitluck S."/>
            <person name="Peters L."/>
            <person name="Land M.L."/>
            <person name="Hauser L."/>
            <person name="Brambilla E."/>
            <person name="Klenk H.-P."/>
            <person name="Woyke T.J."/>
        </authorList>
    </citation>
    <scope>NUCLEOTIDE SEQUENCE [LARGE SCALE GENOMIC DNA]</scope>
    <source>
        <strain evidence="1 2">K62</strain>
    </source>
</reference>
<dbReference type="STRING" id="928724.SacglDRAFT_00815"/>
<proteinExistence type="predicted"/>
<gene>
    <name evidence="1" type="ORF">SacglDRAFT_00815</name>
</gene>
<dbReference type="EMBL" id="CM001484">
    <property type="protein sequence ID" value="EIE97757.1"/>
    <property type="molecule type" value="Genomic_DNA"/>
</dbReference>
<evidence type="ECO:0000313" key="2">
    <source>
        <dbReference type="Proteomes" id="UP000005087"/>
    </source>
</evidence>
<protein>
    <submittedName>
        <fullName evidence="1">Uncharacterized protein</fullName>
    </submittedName>
</protein>
<dbReference type="AlphaFoldDB" id="I1CYI3"/>